<evidence type="ECO:0000313" key="1">
    <source>
        <dbReference type="EMBL" id="KAF2450699.1"/>
    </source>
</evidence>
<proteinExistence type="predicted"/>
<protein>
    <submittedName>
        <fullName evidence="1">Uncharacterized protein</fullName>
    </submittedName>
</protein>
<reference evidence="1" key="1">
    <citation type="journal article" date="2020" name="Stud. Mycol.">
        <title>101 Dothideomycetes genomes: a test case for predicting lifestyles and emergence of pathogens.</title>
        <authorList>
            <person name="Haridas S."/>
            <person name="Albert R."/>
            <person name="Binder M."/>
            <person name="Bloem J."/>
            <person name="Labutti K."/>
            <person name="Salamov A."/>
            <person name="Andreopoulos B."/>
            <person name="Baker S."/>
            <person name="Barry K."/>
            <person name="Bills G."/>
            <person name="Bluhm B."/>
            <person name="Cannon C."/>
            <person name="Castanera R."/>
            <person name="Culley D."/>
            <person name="Daum C."/>
            <person name="Ezra D."/>
            <person name="Gonzalez J."/>
            <person name="Henrissat B."/>
            <person name="Kuo A."/>
            <person name="Liang C."/>
            <person name="Lipzen A."/>
            <person name="Lutzoni F."/>
            <person name="Magnuson J."/>
            <person name="Mondo S."/>
            <person name="Nolan M."/>
            <person name="Ohm R."/>
            <person name="Pangilinan J."/>
            <person name="Park H.-J."/>
            <person name="Ramirez L."/>
            <person name="Alfaro M."/>
            <person name="Sun H."/>
            <person name="Tritt A."/>
            <person name="Yoshinaga Y."/>
            <person name="Zwiers L.-H."/>
            <person name="Turgeon B."/>
            <person name="Goodwin S."/>
            <person name="Spatafora J."/>
            <person name="Crous P."/>
            <person name="Grigoriev I."/>
        </authorList>
    </citation>
    <scope>NUCLEOTIDE SEQUENCE</scope>
    <source>
        <strain evidence="1">CBS 690.94</strain>
    </source>
</reference>
<sequence length="424" mass="48362">MDDKGKSKLLINPPEIVNNIARELDDEDVAALHSVNQALYDRTKYAFAKRHLTHVHVFLHPTSFDKLQRLVNDPFYAQYIEHITISTYVLRERDDRRKGSSVEPFAQGESFLVESAIQAVMNALQKTTALKSLTLSDFSKGSTFWPSEDIELPAWGINDLNRLATFRRGSAVVTEYNNKDDMKVWPNRMRAFEACLIGMSLANLPSHVELRMVLEGNAPRPLSPNAQSLFRRALSSVAHISTNVDAYVDSRENIGWLEKINPTTLALDYEMFPWECPDFAPNLHLGSYDHLANLRIVNAKTDGKELNKFLGAHQSTLRQVELKNICLLWSDARDYPWRSVFLTLAEIPELHHLWLNTLSAFPIDHVDRKPDPRAAQDVGWKTKLHVTYALEVLCDYYDSQGAGGFWIDLDYVEETLMVKYGVTI</sequence>
<accession>A0A9P4PST3</accession>
<dbReference type="Proteomes" id="UP000799764">
    <property type="component" value="Unassembled WGS sequence"/>
</dbReference>
<name>A0A9P4PST3_9PLEO</name>
<dbReference type="EMBL" id="MU001493">
    <property type="protein sequence ID" value="KAF2450699.1"/>
    <property type="molecule type" value="Genomic_DNA"/>
</dbReference>
<dbReference type="OrthoDB" id="3762398at2759"/>
<keyword evidence="2" id="KW-1185">Reference proteome</keyword>
<gene>
    <name evidence="1" type="ORF">P171DRAFT_479780</name>
</gene>
<organism evidence="1 2">
    <name type="scientific">Karstenula rhodostoma CBS 690.94</name>
    <dbReference type="NCBI Taxonomy" id="1392251"/>
    <lineage>
        <taxon>Eukaryota</taxon>
        <taxon>Fungi</taxon>
        <taxon>Dikarya</taxon>
        <taxon>Ascomycota</taxon>
        <taxon>Pezizomycotina</taxon>
        <taxon>Dothideomycetes</taxon>
        <taxon>Pleosporomycetidae</taxon>
        <taxon>Pleosporales</taxon>
        <taxon>Massarineae</taxon>
        <taxon>Didymosphaeriaceae</taxon>
        <taxon>Karstenula</taxon>
    </lineage>
</organism>
<dbReference type="AlphaFoldDB" id="A0A9P4PST3"/>
<evidence type="ECO:0000313" key="2">
    <source>
        <dbReference type="Proteomes" id="UP000799764"/>
    </source>
</evidence>
<comment type="caution">
    <text evidence="1">The sequence shown here is derived from an EMBL/GenBank/DDBJ whole genome shotgun (WGS) entry which is preliminary data.</text>
</comment>